<dbReference type="Proteomes" id="UP000233248">
    <property type="component" value="Unassembled WGS sequence"/>
</dbReference>
<dbReference type="InterPro" id="IPR010319">
    <property type="entry name" value="Transglutaminase-like_Cys_pept"/>
</dbReference>
<dbReference type="OrthoDB" id="5401788at2"/>
<evidence type="ECO:0008006" key="3">
    <source>
        <dbReference type="Google" id="ProtNLM"/>
    </source>
</evidence>
<protein>
    <recommendedName>
        <fullName evidence="3">Transglutaminase</fullName>
    </recommendedName>
</protein>
<keyword evidence="2" id="KW-1185">Reference proteome</keyword>
<dbReference type="PANTHER" id="PTHR39327:SF1">
    <property type="entry name" value="BLR5470 PROTEIN"/>
    <property type="match status" value="1"/>
</dbReference>
<dbReference type="AlphaFoldDB" id="A0A2N1J6F1"/>
<proteinExistence type="predicted"/>
<dbReference type="KEGG" id="ahs:AHALO_2354"/>
<comment type="caution">
    <text evidence="1">The sequence shown here is derived from an EMBL/GenBank/DDBJ whole genome shotgun (WGS) entry which is preliminary data.</text>
</comment>
<evidence type="ECO:0000313" key="1">
    <source>
        <dbReference type="EMBL" id="PKI82158.1"/>
    </source>
</evidence>
<organism evidence="1 2">
    <name type="scientific">Malaciobacter halophilus</name>
    <dbReference type="NCBI Taxonomy" id="197482"/>
    <lineage>
        <taxon>Bacteria</taxon>
        <taxon>Pseudomonadati</taxon>
        <taxon>Campylobacterota</taxon>
        <taxon>Epsilonproteobacteria</taxon>
        <taxon>Campylobacterales</taxon>
        <taxon>Arcobacteraceae</taxon>
        <taxon>Malaciobacter</taxon>
    </lineage>
</organism>
<name>A0A2N1J6F1_9BACT</name>
<dbReference type="Gene3D" id="3.10.620.30">
    <property type="match status" value="1"/>
</dbReference>
<dbReference type="RefSeq" id="WP_101183236.1">
    <property type="nucleotide sequence ID" value="NZ_CP031218.1"/>
</dbReference>
<evidence type="ECO:0000313" key="2">
    <source>
        <dbReference type="Proteomes" id="UP000233248"/>
    </source>
</evidence>
<accession>A0A2N1J6F1</accession>
<dbReference type="EMBL" id="NXIF01000003">
    <property type="protein sequence ID" value="PKI82158.1"/>
    <property type="molecule type" value="Genomic_DNA"/>
</dbReference>
<dbReference type="Pfam" id="PF06035">
    <property type="entry name" value="Peptidase_C93"/>
    <property type="match status" value="1"/>
</dbReference>
<gene>
    <name evidence="1" type="ORF">CP960_00555</name>
</gene>
<dbReference type="PANTHER" id="PTHR39327">
    <property type="match status" value="1"/>
</dbReference>
<sequence>MKQIISLILISFLTLQAKNITLSQEEYENILKSTNASQISARLVKYKRLLDKAKDFNTIKKLSYTNSFYNKILPVNDDTKYKVDDYWATPKEFLIEGRGDCEDYAIAKYFTLLSLGIEKNKLFLAVVKVKNATNYHMILLYIKNKNSMPLVLDNLSFKVVPFNKRPKLKPKFIFNEKEAYILKNKKIYKKVKINWGKENKWENILKRVYENNE</sequence>
<reference evidence="1 2" key="1">
    <citation type="submission" date="2017-09" db="EMBL/GenBank/DDBJ databases">
        <title>Genomics of the genus Arcobacter.</title>
        <authorList>
            <person name="Perez-Cataluna A."/>
            <person name="Figueras M.J."/>
            <person name="Salas-Masso N."/>
        </authorList>
    </citation>
    <scope>NUCLEOTIDE SEQUENCE [LARGE SCALE GENOMIC DNA]</scope>
    <source>
        <strain evidence="1 2">DSM 18005</strain>
    </source>
</reference>